<protein>
    <submittedName>
        <fullName evidence="1">Uncharacterized protein</fullName>
    </submittedName>
</protein>
<proteinExistence type="predicted"/>
<sequence>MRDPLKNIEVVGRVCTGTLRHGAGHKLHQQLDDERVMFMADGCVCTEKFQHGAENKFRQLGEDSAVFWNIDSIHF</sequence>
<reference evidence="1" key="2">
    <citation type="submission" date="2023-04" db="EMBL/GenBank/DDBJ databases">
        <authorList>
            <person name="Bu L."/>
            <person name="Lu L."/>
            <person name="Laidemitt M.R."/>
            <person name="Zhang S.M."/>
            <person name="Mutuku M."/>
            <person name="Mkoji G."/>
            <person name="Steinauer M."/>
            <person name="Loker E.S."/>
        </authorList>
    </citation>
    <scope>NUCLEOTIDE SEQUENCE</scope>
    <source>
        <strain evidence="1">KasaAsao</strain>
        <tissue evidence="1">Whole Snail</tissue>
    </source>
</reference>
<organism evidence="1 2">
    <name type="scientific">Biomphalaria pfeifferi</name>
    <name type="common">Bloodfluke planorb</name>
    <name type="synonym">Freshwater snail</name>
    <dbReference type="NCBI Taxonomy" id="112525"/>
    <lineage>
        <taxon>Eukaryota</taxon>
        <taxon>Metazoa</taxon>
        <taxon>Spiralia</taxon>
        <taxon>Lophotrochozoa</taxon>
        <taxon>Mollusca</taxon>
        <taxon>Gastropoda</taxon>
        <taxon>Heterobranchia</taxon>
        <taxon>Euthyneura</taxon>
        <taxon>Panpulmonata</taxon>
        <taxon>Hygrophila</taxon>
        <taxon>Lymnaeoidea</taxon>
        <taxon>Planorbidae</taxon>
        <taxon>Biomphalaria</taxon>
    </lineage>
</organism>
<dbReference type="Proteomes" id="UP001233172">
    <property type="component" value="Unassembled WGS sequence"/>
</dbReference>
<reference evidence="1" key="1">
    <citation type="journal article" date="2023" name="PLoS Negl. Trop. Dis.">
        <title>A genome sequence for Biomphalaria pfeifferi, the major vector snail for the human-infecting parasite Schistosoma mansoni.</title>
        <authorList>
            <person name="Bu L."/>
            <person name="Lu L."/>
            <person name="Laidemitt M.R."/>
            <person name="Zhang S.M."/>
            <person name="Mutuku M."/>
            <person name="Mkoji G."/>
            <person name="Steinauer M."/>
            <person name="Loker E.S."/>
        </authorList>
    </citation>
    <scope>NUCLEOTIDE SEQUENCE</scope>
    <source>
        <strain evidence="1">KasaAsao</strain>
    </source>
</reference>
<comment type="caution">
    <text evidence="1">The sequence shown here is derived from an EMBL/GenBank/DDBJ whole genome shotgun (WGS) entry which is preliminary data.</text>
</comment>
<dbReference type="EMBL" id="JASAOG010000002">
    <property type="protein sequence ID" value="KAK0069870.1"/>
    <property type="molecule type" value="Genomic_DNA"/>
</dbReference>
<gene>
    <name evidence="1" type="ORF">Bpfe_001047</name>
</gene>
<accession>A0AAD8CD69</accession>
<name>A0AAD8CD69_BIOPF</name>
<evidence type="ECO:0000313" key="1">
    <source>
        <dbReference type="EMBL" id="KAK0069870.1"/>
    </source>
</evidence>
<dbReference type="AlphaFoldDB" id="A0AAD8CD69"/>
<keyword evidence="2" id="KW-1185">Reference proteome</keyword>
<evidence type="ECO:0000313" key="2">
    <source>
        <dbReference type="Proteomes" id="UP001233172"/>
    </source>
</evidence>